<dbReference type="GeneID" id="40088228"/>
<name>A0A2L0UZQ1_9CAUD</name>
<evidence type="ECO:0000313" key="2">
    <source>
        <dbReference type="Proteomes" id="UP000223025"/>
    </source>
</evidence>
<accession>A0A2L0UZQ1</accession>
<keyword evidence="2" id="KW-1185">Reference proteome</keyword>
<dbReference type="Pfam" id="PF24835">
    <property type="entry name" value="DUF7717"/>
    <property type="match status" value="1"/>
</dbReference>
<sequence>MTDFETALENFINVASSMRAARGVNQPDLQTERGRKNVKVISESYGQRSVYCFVEIATGHILKAASWKAPAKGVRGSIYSDDKGLSAVTEYGAVYAR</sequence>
<dbReference type="EMBL" id="MF403008">
    <property type="protein sequence ID" value="AUZ95007.1"/>
    <property type="molecule type" value="Genomic_DNA"/>
</dbReference>
<dbReference type="Proteomes" id="UP000223025">
    <property type="component" value="Segment"/>
</dbReference>
<proteinExistence type="predicted"/>
<organism evidence="1 2">
    <name type="scientific">Agrobacterium phage Atu_ph07</name>
    <dbReference type="NCBI Taxonomy" id="2024264"/>
    <lineage>
        <taxon>Viruses</taxon>
        <taxon>Duplodnaviria</taxon>
        <taxon>Heunggongvirae</taxon>
        <taxon>Uroviricota</taxon>
        <taxon>Caudoviricetes</taxon>
        <taxon>Polybotosvirus</taxon>
        <taxon>Polybotosvirus Atuph07</taxon>
    </lineage>
</organism>
<dbReference type="RefSeq" id="YP_009611890.1">
    <property type="nucleotide sequence ID" value="NC_042013.1"/>
</dbReference>
<dbReference type="KEGG" id="vg:40088228"/>
<evidence type="ECO:0000313" key="1">
    <source>
        <dbReference type="EMBL" id="AUZ95007.1"/>
    </source>
</evidence>
<reference evidence="1 2" key="1">
    <citation type="submission" date="2017-06" db="EMBL/GenBank/DDBJ databases">
        <authorList>
            <person name="Kim H.J."/>
            <person name="Triplett B.A."/>
        </authorList>
    </citation>
    <scope>NUCLEOTIDE SEQUENCE [LARGE SCALE GENOMIC DNA]</scope>
</reference>
<dbReference type="OrthoDB" id="27124at10239"/>
<protein>
    <submittedName>
        <fullName evidence="1">Uncharacterized protein</fullName>
    </submittedName>
</protein>
<dbReference type="InterPro" id="IPR056134">
    <property type="entry name" value="DUF7717"/>
</dbReference>